<dbReference type="AlphaFoldDB" id="A0A0F9L3A8"/>
<comment type="caution">
    <text evidence="1">The sequence shown here is derived from an EMBL/GenBank/DDBJ whole genome shotgun (WGS) entry which is preliminary data.</text>
</comment>
<protein>
    <submittedName>
        <fullName evidence="1">Uncharacterized protein</fullName>
    </submittedName>
</protein>
<name>A0A0F9L3A8_9ZZZZ</name>
<proteinExistence type="predicted"/>
<gene>
    <name evidence="1" type="ORF">LCGC14_1563000</name>
</gene>
<reference evidence="1" key="1">
    <citation type="journal article" date="2015" name="Nature">
        <title>Complex archaea that bridge the gap between prokaryotes and eukaryotes.</title>
        <authorList>
            <person name="Spang A."/>
            <person name="Saw J.H."/>
            <person name="Jorgensen S.L."/>
            <person name="Zaremba-Niedzwiedzka K."/>
            <person name="Martijn J."/>
            <person name="Lind A.E."/>
            <person name="van Eijk R."/>
            <person name="Schleper C."/>
            <person name="Guy L."/>
            <person name="Ettema T.J."/>
        </authorList>
    </citation>
    <scope>NUCLEOTIDE SEQUENCE</scope>
</reference>
<evidence type="ECO:0000313" key="1">
    <source>
        <dbReference type="EMBL" id="KKM43504.1"/>
    </source>
</evidence>
<organism evidence="1">
    <name type="scientific">marine sediment metagenome</name>
    <dbReference type="NCBI Taxonomy" id="412755"/>
    <lineage>
        <taxon>unclassified sequences</taxon>
        <taxon>metagenomes</taxon>
        <taxon>ecological metagenomes</taxon>
    </lineage>
</organism>
<dbReference type="EMBL" id="LAZR01012094">
    <property type="protein sequence ID" value="KKM43504.1"/>
    <property type="molecule type" value="Genomic_DNA"/>
</dbReference>
<sequence>MYIDIKILKYAMSEFVLNKTIKVRLVFGKTNIYINNELFKHSSI</sequence>
<accession>A0A0F9L3A8</accession>